<keyword evidence="1" id="KW-0472">Membrane</keyword>
<dbReference type="GeneID" id="39865737"/>
<keyword evidence="1" id="KW-0812">Transmembrane</keyword>
<protein>
    <submittedName>
        <fullName evidence="2">Fam-l protein</fullName>
    </submittedName>
</protein>
<accession>A0A1D3JGS0</accession>
<organism evidence="2 3">
    <name type="scientific">Plasmodium malariae</name>
    <dbReference type="NCBI Taxonomy" id="5858"/>
    <lineage>
        <taxon>Eukaryota</taxon>
        <taxon>Sar</taxon>
        <taxon>Alveolata</taxon>
        <taxon>Apicomplexa</taxon>
        <taxon>Aconoidasida</taxon>
        <taxon>Haemosporida</taxon>
        <taxon>Plasmodiidae</taxon>
        <taxon>Plasmodium</taxon>
        <taxon>Plasmodium (Plasmodium)</taxon>
    </lineage>
</organism>
<feature type="transmembrane region" description="Helical" evidence="1">
    <location>
        <begin position="6"/>
        <end position="24"/>
    </location>
</feature>
<reference evidence="2 3" key="1">
    <citation type="submission" date="2016-06" db="EMBL/GenBank/DDBJ databases">
        <authorList>
            <consortium name="Pathogen Informatics"/>
        </authorList>
    </citation>
    <scope>NUCLEOTIDE SEQUENCE [LARGE SCALE GENOMIC DNA]</scope>
</reference>
<dbReference type="KEGG" id="pmal:PMUG01_00027800"/>
<dbReference type="Proteomes" id="UP000219813">
    <property type="component" value="Unassembled WGS sequence"/>
</dbReference>
<feature type="transmembrane region" description="Helical" evidence="1">
    <location>
        <begin position="163"/>
        <end position="180"/>
    </location>
</feature>
<dbReference type="EMBL" id="FLRL01000002">
    <property type="protein sequence ID" value="SBT85449.1"/>
    <property type="molecule type" value="Genomic_DNA"/>
</dbReference>
<gene>
    <name evidence="2" type="primary">PmUG01_00027800</name>
    <name evidence="2" type="ORF">PMUG01_00027800</name>
</gene>
<dbReference type="InterPro" id="IPR022139">
    <property type="entry name" value="Fam-L/Fam-M-like_plasmodium"/>
</dbReference>
<feature type="transmembrane region" description="Helical" evidence="1">
    <location>
        <begin position="236"/>
        <end position="258"/>
    </location>
</feature>
<dbReference type="VEuPathDB" id="PlasmoDB:PmUG01_00027800"/>
<sequence>MMEQKIMLFLFIKISTIILLMWLYHSYYDVNSLKENLDEKYNFSRHLKTSNCRLLAKYKQEKDSSIANFKEEMPHKELKEKKYISNNKKETEGKRKQSCRSSLYIEEYSKNVKKNKCGIGKTKKYFDFEKKIFKKLDYEYYVKNIKIIEYNEYKKLARKKRRIRITLLLLFILILILPILDLSLETFTEGGLLGLLRMLYKTGSKETGIYGVEGLLTSLLSEGTWGNIEKICVLSLFFYGVPFLIFVVIFILGMIYYYKKVIKYENIKFRKRLNE</sequence>
<dbReference type="Pfam" id="PF12420">
    <property type="entry name" value="DUF3671"/>
    <property type="match status" value="1"/>
</dbReference>
<evidence type="ECO:0000313" key="2">
    <source>
        <dbReference type="EMBL" id="SBT85449.1"/>
    </source>
</evidence>
<evidence type="ECO:0000313" key="3">
    <source>
        <dbReference type="Proteomes" id="UP000219813"/>
    </source>
</evidence>
<evidence type="ECO:0000256" key="1">
    <source>
        <dbReference type="SAM" id="Phobius"/>
    </source>
</evidence>
<dbReference type="AlphaFoldDB" id="A0A1D3JGS0"/>
<keyword evidence="1" id="KW-1133">Transmembrane helix</keyword>
<dbReference type="RefSeq" id="XP_028858865.1">
    <property type="nucleotide sequence ID" value="XM_029003244.1"/>
</dbReference>
<keyword evidence="3" id="KW-1185">Reference proteome</keyword>
<name>A0A1D3JGS0_PLAMA</name>
<proteinExistence type="predicted"/>